<organism evidence="1 2">
    <name type="scientific">Culex pipiens pipiens</name>
    <name type="common">Northern house mosquito</name>
    <dbReference type="NCBI Taxonomy" id="38569"/>
    <lineage>
        <taxon>Eukaryota</taxon>
        <taxon>Metazoa</taxon>
        <taxon>Ecdysozoa</taxon>
        <taxon>Arthropoda</taxon>
        <taxon>Hexapoda</taxon>
        <taxon>Insecta</taxon>
        <taxon>Pterygota</taxon>
        <taxon>Neoptera</taxon>
        <taxon>Endopterygota</taxon>
        <taxon>Diptera</taxon>
        <taxon>Nematocera</taxon>
        <taxon>Culicoidea</taxon>
        <taxon>Culicidae</taxon>
        <taxon>Culicinae</taxon>
        <taxon>Culicini</taxon>
        <taxon>Culex</taxon>
        <taxon>Culex</taxon>
    </lineage>
</organism>
<reference evidence="1 2" key="1">
    <citation type="submission" date="2024-05" db="EMBL/GenBank/DDBJ databases">
        <title>Culex pipiens pipiens assembly and annotation.</title>
        <authorList>
            <person name="Alout H."/>
            <person name="Durand T."/>
        </authorList>
    </citation>
    <scope>NUCLEOTIDE SEQUENCE [LARGE SCALE GENOMIC DNA]</scope>
    <source>
        <strain evidence="1">HA-2024</strain>
        <tissue evidence="1">Whole body</tissue>
    </source>
</reference>
<accession>A0ABD1CHX7</accession>
<dbReference type="Proteomes" id="UP001562425">
    <property type="component" value="Unassembled WGS sequence"/>
</dbReference>
<dbReference type="EMBL" id="JBEHCU010012059">
    <property type="protein sequence ID" value="KAL1375931.1"/>
    <property type="molecule type" value="Genomic_DNA"/>
</dbReference>
<name>A0ABD1CHX7_CULPP</name>
<gene>
    <name evidence="1" type="ORF">pipiens_004551</name>
</gene>
<evidence type="ECO:0000313" key="2">
    <source>
        <dbReference type="Proteomes" id="UP001562425"/>
    </source>
</evidence>
<comment type="caution">
    <text evidence="1">The sequence shown here is derived from an EMBL/GenBank/DDBJ whole genome shotgun (WGS) entry which is preliminary data.</text>
</comment>
<evidence type="ECO:0000313" key="1">
    <source>
        <dbReference type="EMBL" id="KAL1375931.1"/>
    </source>
</evidence>
<proteinExistence type="predicted"/>
<dbReference type="AlphaFoldDB" id="A0ABD1CHX7"/>
<protein>
    <submittedName>
        <fullName evidence="1">Uncharacterized protein</fullName>
    </submittedName>
</protein>
<sequence>MQSSHRSKGQLDSHPIASKYCTKYPHFLITIPVCGAATSRCSPRPSEETGRTARVVVFFAAERLSKPDSCHAGSTEDLVVPKRVGPAAKGNVAKAVTPRMFWKLLPPDPTEKFSPSREITPSSLKLRIHNRLYENLQLLPPTTDVVGSRLKAALVCRMFGRCSEGQRTNGDI</sequence>
<keyword evidence="2" id="KW-1185">Reference proteome</keyword>